<dbReference type="Proteomes" id="UP000590738">
    <property type="component" value="Unassembled WGS sequence"/>
</dbReference>
<dbReference type="PROSITE" id="PS52050">
    <property type="entry name" value="WYL"/>
    <property type="match status" value="1"/>
</dbReference>
<feature type="domain" description="DNA-binding transcriptional repressor CapW winged helix-turn-helix" evidence="3">
    <location>
        <begin position="24"/>
        <end position="95"/>
    </location>
</feature>
<evidence type="ECO:0000313" key="5">
    <source>
        <dbReference type="Proteomes" id="UP000590738"/>
    </source>
</evidence>
<dbReference type="InterPro" id="IPR026881">
    <property type="entry name" value="WYL_dom"/>
</dbReference>
<dbReference type="PANTHER" id="PTHR34580">
    <property type="match status" value="1"/>
</dbReference>
<dbReference type="InterPro" id="IPR016634">
    <property type="entry name" value="CapW-like"/>
</dbReference>
<reference evidence="4 5" key="1">
    <citation type="submission" date="2020-07" db="EMBL/GenBank/DDBJ databases">
        <title>Diversity of carbapenemase encoding genes among Pseudomonas putida group clinical isolates in a tertiary Brazilian hospital.</title>
        <authorList>
            <person name="Alberto-Lei F."/>
            <person name="Nodari C.S."/>
            <person name="Streling A.P."/>
            <person name="Paulino J.T."/>
            <person name="Bessa-Neto F.O."/>
            <person name="Cayo R."/>
            <person name="Gales A.C."/>
        </authorList>
    </citation>
    <scope>NUCLEOTIDE SEQUENCE [LARGE SCALE GENOMIC DNA]</scope>
    <source>
        <strain evidence="4 5">12273</strain>
    </source>
</reference>
<name>A0A7W2LPI5_9PSED</name>
<protein>
    <submittedName>
        <fullName evidence="4">WYL domain-containing protein</fullName>
    </submittedName>
</protein>
<evidence type="ECO:0000259" key="2">
    <source>
        <dbReference type="Pfam" id="PF26107"/>
    </source>
</evidence>
<accession>A0A7W2LPI5</accession>
<evidence type="ECO:0000259" key="3">
    <source>
        <dbReference type="Pfam" id="PF26109"/>
    </source>
</evidence>
<dbReference type="Pfam" id="PF26107">
    <property type="entry name" value="BrxR_CTD"/>
    <property type="match status" value="1"/>
</dbReference>
<dbReference type="InterPro" id="IPR051534">
    <property type="entry name" value="CBASS_pafABC_assoc_protein"/>
</dbReference>
<dbReference type="InterPro" id="IPR059019">
    <property type="entry name" value="WHD_CapW"/>
</dbReference>
<dbReference type="Pfam" id="PF13280">
    <property type="entry name" value="WYL"/>
    <property type="match status" value="1"/>
</dbReference>
<proteinExistence type="predicted"/>
<dbReference type="AlphaFoldDB" id="A0A7W2LPI5"/>
<gene>
    <name evidence="4" type="ORF">H4B97_19560</name>
</gene>
<feature type="domain" description="DNA-binding transcriptional repressor CapW C-terminal dimerisation" evidence="2">
    <location>
        <begin position="222"/>
        <end position="289"/>
    </location>
</feature>
<dbReference type="EMBL" id="JACGCZ010000038">
    <property type="protein sequence ID" value="MBA6144639.1"/>
    <property type="molecule type" value="Genomic_DNA"/>
</dbReference>
<comment type="caution">
    <text evidence="4">The sequence shown here is derived from an EMBL/GenBank/DDBJ whole genome shotgun (WGS) entry which is preliminary data.</text>
</comment>
<dbReference type="PANTHER" id="PTHR34580:SF3">
    <property type="entry name" value="PROTEIN PAFB"/>
    <property type="match status" value="1"/>
</dbReference>
<dbReference type="PIRSF" id="PIRSF015558">
    <property type="entry name" value="Txn_reg_DeoR_prd"/>
    <property type="match status" value="1"/>
</dbReference>
<organism evidence="4 5">
    <name type="scientific">Pseudomonas juntendi</name>
    <dbReference type="NCBI Taxonomy" id="2666183"/>
    <lineage>
        <taxon>Bacteria</taxon>
        <taxon>Pseudomonadati</taxon>
        <taxon>Pseudomonadota</taxon>
        <taxon>Gammaproteobacteria</taxon>
        <taxon>Pseudomonadales</taxon>
        <taxon>Pseudomonadaceae</taxon>
        <taxon>Pseudomonas</taxon>
    </lineage>
</organism>
<sequence length="310" mass="34848">MTSKLNGKSLPRMPNIALENASPNQRERLWQIDFLARFRGQVTRQDLVRRFGIALSNATRDFTLYRQLAPDNLDYDHREKVYRRTPEFRPLFAYDREHTLQALTLGQGVGFEACAQTIMVDAAPTLNQPDLETLASVSRAIYAGKALAIGYVSVSSGESSQEIVPHSLVNTGLRWHVRAYCRTHAQFRDFVLTRITQVHELDGDVETAAESWERDKDWNHEVVLELIPHPNAPHIHAIELDYGLTPGQSIRVQVRAATAGYLLRRWGVDCSVSAGLNPGEYQLALREPKSVALQANLSIAPGFTSETDCR</sequence>
<dbReference type="InterPro" id="IPR059020">
    <property type="entry name" value="CapW_CTD"/>
</dbReference>
<feature type="domain" description="WYL" evidence="1">
    <location>
        <begin position="132"/>
        <end position="199"/>
    </location>
</feature>
<evidence type="ECO:0000313" key="4">
    <source>
        <dbReference type="EMBL" id="MBA6144639.1"/>
    </source>
</evidence>
<dbReference type="Pfam" id="PF26109">
    <property type="entry name" value="WHD_BrxR"/>
    <property type="match status" value="1"/>
</dbReference>
<evidence type="ECO:0000259" key="1">
    <source>
        <dbReference type="Pfam" id="PF13280"/>
    </source>
</evidence>